<evidence type="ECO:0000256" key="1">
    <source>
        <dbReference type="SAM" id="MobiDB-lite"/>
    </source>
</evidence>
<feature type="region of interest" description="Disordered" evidence="1">
    <location>
        <begin position="140"/>
        <end position="169"/>
    </location>
</feature>
<feature type="transmembrane region" description="Helical" evidence="2">
    <location>
        <begin position="243"/>
        <end position="266"/>
    </location>
</feature>
<reference evidence="3" key="1">
    <citation type="submission" date="2019-11" db="EMBL/GenBank/DDBJ databases">
        <title>Leishmania tarentolae CDS.</title>
        <authorList>
            <person name="Goto Y."/>
            <person name="Yamagishi J."/>
        </authorList>
    </citation>
    <scope>NUCLEOTIDE SEQUENCE [LARGE SCALE GENOMIC DNA]</scope>
    <source>
        <strain evidence="3">Parrot Tar II</strain>
    </source>
</reference>
<protein>
    <submittedName>
        <fullName evidence="3">Uncharacterized protein</fullName>
    </submittedName>
</protein>
<gene>
    <name evidence="3" type="ORF">LtaPh_3322100</name>
</gene>
<keyword evidence="2" id="KW-0812">Transmembrane</keyword>
<comment type="caution">
    <text evidence="3">The sequence shown here is derived from an EMBL/GenBank/DDBJ whole genome shotgun (WGS) entry which is preliminary data.</text>
</comment>
<feature type="region of interest" description="Disordered" evidence="1">
    <location>
        <begin position="53"/>
        <end position="74"/>
    </location>
</feature>
<evidence type="ECO:0000313" key="4">
    <source>
        <dbReference type="Proteomes" id="UP000419144"/>
    </source>
</evidence>
<feature type="region of interest" description="Disordered" evidence="1">
    <location>
        <begin position="1"/>
        <end position="30"/>
    </location>
</feature>
<sequence length="504" mass="53764">MTKPPDKTTIYGADGKASRHPREQSPNTVTKCTLDTPAYVDRSTLATVTEAAPHHAAYRSHSSPAQSTTDVFSTPSTSVARSSLRSRTLPLVSVRPSAASDTSGTQKVCTDVFATPSKRSSPTLSPVVPTTRVLRTASVGDREVEALSSDEVQPPKSSIKEASQHGQPHLDCSGDFPQHRVPFAFSKVVTRFISTCVTEEASSLQSDSAMRPPLALLNASVKPLTPALLHVYLKSEATFRSLLTAYFIFSAMGTLLMHFFGVLWLIRRQLGGLNTLVSMAEGWGNVFAYQKVTSYVDAALCKVELDCGCSGGTSLCNATMYPSAEAAHNASCPFCEESQQRLISTFTQLCSVAYDPSVVYTKTYLVLLLLSVISSLVALCVAVYSCGAGVLASAGYATLSKQEEELEAQTVQEAGGLYSCTEKVRELHSSCTPTRTPSPLLHTFADKIPSPETPIAVAPSRERLMHTFEGLHAPSTALLPPLSVVIAEMSSSCGLVAPPGSTTN</sequence>
<dbReference type="EMBL" id="BLBS01000052">
    <property type="protein sequence ID" value="GET91955.1"/>
    <property type="molecule type" value="Genomic_DNA"/>
</dbReference>
<feature type="transmembrane region" description="Helical" evidence="2">
    <location>
        <begin position="364"/>
        <end position="384"/>
    </location>
</feature>
<dbReference type="AlphaFoldDB" id="A0A640KS68"/>
<keyword evidence="4" id="KW-1185">Reference proteome</keyword>
<dbReference type="VEuPathDB" id="TriTrypDB:LtaPh_3322100"/>
<keyword evidence="2" id="KW-0472">Membrane</keyword>
<proteinExistence type="predicted"/>
<dbReference type="Proteomes" id="UP000419144">
    <property type="component" value="Unassembled WGS sequence"/>
</dbReference>
<evidence type="ECO:0000313" key="3">
    <source>
        <dbReference type="EMBL" id="GET91955.1"/>
    </source>
</evidence>
<dbReference type="OrthoDB" id="266621at2759"/>
<organism evidence="3 4">
    <name type="scientific">Leishmania tarentolae</name>
    <name type="common">Sauroleishmania tarentolae</name>
    <dbReference type="NCBI Taxonomy" id="5689"/>
    <lineage>
        <taxon>Eukaryota</taxon>
        <taxon>Discoba</taxon>
        <taxon>Euglenozoa</taxon>
        <taxon>Kinetoplastea</taxon>
        <taxon>Metakinetoplastina</taxon>
        <taxon>Trypanosomatida</taxon>
        <taxon>Trypanosomatidae</taxon>
        <taxon>Leishmaniinae</taxon>
        <taxon>Leishmania</taxon>
        <taxon>lizard Leishmania</taxon>
    </lineage>
</organism>
<evidence type="ECO:0000256" key="2">
    <source>
        <dbReference type="SAM" id="Phobius"/>
    </source>
</evidence>
<accession>A0A640KS68</accession>
<feature type="compositionally biased region" description="Polar residues" evidence="1">
    <location>
        <begin position="60"/>
        <end position="74"/>
    </location>
</feature>
<name>A0A640KS68_LEITA</name>
<keyword evidence="2" id="KW-1133">Transmembrane helix</keyword>